<dbReference type="EMBL" id="VFOW01000001">
    <property type="protein sequence ID" value="TQL79215.1"/>
    <property type="molecule type" value="Genomic_DNA"/>
</dbReference>
<dbReference type="Gene3D" id="3.40.50.150">
    <property type="entry name" value="Vaccinia Virus protein VP39"/>
    <property type="match status" value="2"/>
</dbReference>
<feature type="binding site" evidence="4">
    <location>
        <position position="253"/>
    </location>
    <ligand>
        <name>S-adenosyl-L-methionine</name>
        <dbReference type="ChEBI" id="CHEBI:59789"/>
    </ligand>
</feature>
<dbReference type="Pfam" id="PF01938">
    <property type="entry name" value="TRAM"/>
    <property type="match status" value="1"/>
</dbReference>
<evidence type="ECO:0000256" key="4">
    <source>
        <dbReference type="PROSITE-ProRule" id="PRU01024"/>
    </source>
</evidence>
<keyword evidence="7" id="KW-1185">Reference proteome</keyword>
<keyword evidence="3 4" id="KW-0949">S-adenosyl-L-methionine</keyword>
<dbReference type="InterPro" id="IPR010280">
    <property type="entry name" value="U5_MeTrfase_fam"/>
</dbReference>
<proteinExistence type="inferred from homology"/>
<evidence type="ECO:0000259" key="5">
    <source>
        <dbReference type="PROSITE" id="PS50926"/>
    </source>
</evidence>
<name>A0A543B303_9ACTN</name>
<dbReference type="GO" id="GO:0070041">
    <property type="term" value="F:rRNA (uridine-C5-)-methyltransferase activity"/>
    <property type="evidence" value="ECO:0007669"/>
    <property type="project" value="TreeGrafter"/>
</dbReference>
<gene>
    <name evidence="6" type="ORF">FB566_4816</name>
</gene>
<reference evidence="6 7" key="1">
    <citation type="submission" date="2019-06" db="EMBL/GenBank/DDBJ databases">
        <title>Sequencing the genomes of 1000 actinobacteria strains.</title>
        <authorList>
            <person name="Klenk H.-P."/>
        </authorList>
    </citation>
    <scope>NUCLEOTIDE SEQUENCE [LARGE SCALE GENOMIC DNA]</scope>
    <source>
        <strain evidence="6 7">DSM 45928</strain>
    </source>
</reference>
<dbReference type="InterPro" id="IPR030391">
    <property type="entry name" value="MeTrfase_TrmA_CS"/>
</dbReference>
<protein>
    <submittedName>
        <fullName evidence="6">23S rRNA m(5)U-1939 methyltransferase</fullName>
    </submittedName>
</protein>
<feature type="binding site" evidence="4">
    <location>
        <position position="224"/>
    </location>
    <ligand>
        <name>S-adenosyl-L-methionine</name>
        <dbReference type="ChEBI" id="CHEBI:59789"/>
    </ligand>
</feature>
<dbReference type="Proteomes" id="UP000317043">
    <property type="component" value="Unassembled WGS sequence"/>
</dbReference>
<dbReference type="PANTHER" id="PTHR11061:SF30">
    <property type="entry name" value="TRNA (URACIL(54)-C(5))-METHYLTRANSFERASE"/>
    <property type="match status" value="1"/>
</dbReference>
<organism evidence="6 7">
    <name type="scientific">Stackebrandtia endophytica</name>
    <dbReference type="NCBI Taxonomy" id="1496996"/>
    <lineage>
        <taxon>Bacteria</taxon>
        <taxon>Bacillati</taxon>
        <taxon>Actinomycetota</taxon>
        <taxon>Actinomycetes</taxon>
        <taxon>Glycomycetales</taxon>
        <taxon>Glycomycetaceae</taxon>
        <taxon>Stackebrandtia</taxon>
    </lineage>
</organism>
<dbReference type="SUPFAM" id="SSF53335">
    <property type="entry name" value="S-adenosyl-L-methionine-dependent methyltransferases"/>
    <property type="match status" value="1"/>
</dbReference>
<evidence type="ECO:0000313" key="7">
    <source>
        <dbReference type="Proteomes" id="UP000317043"/>
    </source>
</evidence>
<dbReference type="InterPro" id="IPR012340">
    <property type="entry name" value="NA-bd_OB-fold"/>
</dbReference>
<comment type="caution">
    <text evidence="6">The sequence shown here is derived from an EMBL/GenBank/DDBJ whole genome shotgun (WGS) entry which is preliminary data.</text>
</comment>
<feature type="domain" description="TRAM" evidence="5">
    <location>
        <begin position="1"/>
        <end position="52"/>
    </location>
</feature>
<evidence type="ECO:0000256" key="1">
    <source>
        <dbReference type="ARBA" id="ARBA00022603"/>
    </source>
</evidence>
<dbReference type="Gene3D" id="2.40.50.140">
    <property type="entry name" value="Nucleic acid-binding proteins"/>
    <property type="match status" value="1"/>
</dbReference>
<accession>A0A543B303</accession>
<dbReference type="PROSITE" id="PS50926">
    <property type="entry name" value="TRAM"/>
    <property type="match status" value="1"/>
</dbReference>
<dbReference type="PROSITE" id="PS51687">
    <property type="entry name" value="SAM_MT_RNA_M5U"/>
    <property type="match status" value="1"/>
</dbReference>
<keyword evidence="1 4" id="KW-0489">Methyltransferase</keyword>
<dbReference type="SUPFAM" id="SSF50249">
    <property type="entry name" value="Nucleic acid-binding proteins"/>
    <property type="match status" value="1"/>
</dbReference>
<dbReference type="InParanoid" id="A0A543B303"/>
<sequence length="391" mass="42113">MIVDVDSVAHGGHCVARADGRVIFVRHALPGERVRIEITDRKKSFWRADAVEILRASPDRVTAPCRFAGVCGGCDLQHVSQAGQLNWKTQVLREQLVRLGGLAPETVAEVTVQPLAGGLLGWRTRMQYAVDRRGRAGLREQRSNAVVDIDRCLIADDRIQDTDVLKRNWSGSNVVGVVAGEDDQLSVYTQRDRRGKARYVAGPSRVTQLAAGHFFDLAADSFWQVHPLSAEAFAAKVADMLRPRDGEVVWDLYAGAGLFSAVLADAVGPAGRVLAVESDPAGDTARNLADIPGAEAVSQRVESAIATLPTPDIVVLDPPRSGAGVEVVDAIAAAGARAVCYVACDPAALSRDLRRFGEVGWNVEHIEAFDAFPMTQHFETIVLLTPVESGR</sequence>
<feature type="binding site" evidence="4">
    <location>
        <position position="277"/>
    </location>
    <ligand>
        <name>S-adenosyl-L-methionine</name>
        <dbReference type="ChEBI" id="CHEBI:59789"/>
    </ligand>
</feature>
<evidence type="ECO:0000256" key="2">
    <source>
        <dbReference type="ARBA" id="ARBA00022679"/>
    </source>
</evidence>
<evidence type="ECO:0000256" key="3">
    <source>
        <dbReference type="ARBA" id="ARBA00022691"/>
    </source>
</evidence>
<dbReference type="PROSITE" id="PS01231">
    <property type="entry name" value="TRMA_2"/>
    <property type="match status" value="1"/>
</dbReference>
<dbReference type="GO" id="GO:0070475">
    <property type="term" value="P:rRNA base methylation"/>
    <property type="evidence" value="ECO:0007669"/>
    <property type="project" value="TreeGrafter"/>
</dbReference>
<dbReference type="RefSeq" id="WP_142044356.1">
    <property type="nucleotide sequence ID" value="NZ_JBHTGS010000002.1"/>
</dbReference>
<keyword evidence="2 4" id="KW-0808">Transferase</keyword>
<dbReference type="FunCoup" id="A0A543B303">
    <property type="interactions" value="146"/>
</dbReference>
<feature type="binding site" evidence="4">
    <location>
        <position position="317"/>
    </location>
    <ligand>
        <name>S-adenosyl-L-methionine</name>
        <dbReference type="ChEBI" id="CHEBI:59789"/>
    </ligand>
</feature>
<dbReference type="InterPro" id="IPR002792">
    <property type="entry name" value="TRAM_dom"/>
</dbReference>
<dbReference type="Gene3D" id="2.40.50.1070">
    <property type="match status" value="1"/>
</dbReference>
<dbReference type="AlphaFoldDB" id="A0A543B303"/>
<dbReference type="InterPro" id="IPR029063">
    <property type="entry name" value="SAM-dependent_MTases_sf"/>
</dbReference>
<dbReference type="Pfam" id="PF05958">
    <property type="entry name" value="tRNA_U5-meth_tr"/>
    <property type="match status" value="1"/>
</dbReference>
<evidence type="ECO:0000313" key="6">
    <source>
        <dbReference type="EMBL" id="TQL79215.1"/>
    </source>
</evidence>
<comment type="similarity">
    <text evidence="4">Belongs to the class I-like SAM-binding methyltransferase superfamily. RNA M5U methyltransferase family.</text>
</comment>
<dbReference type="PANTHER" id="PTHR11061">
    <property type="entry name" value="RNA M5U METHYLTRANSFERASE"/>
    <property type="match status" value="1"/>
</dbReference>
<dbReference type="OrthoDB" id="9804590at2"/>
<feature type="active site" description="Nucleophile" evidence="4">
    <location>
        <position position="344"/>
    </location>
</feature>